<keyword evidence="3" id="KW-1185">Reference proteome</keyword>
<reference evidence="4" key="1">
    <citation type="submission" date="2017-02" db="UniProtKB">
        <authorList>
            <consortium name="WormBaseParasite"/>
        </authorList>
    </citation>
    <scope>IDENTIFICATION</scope>
</reference>
<dbReference type="EMBL" id="UYRR01039350">
    <property type="protein sequence ID" value="VDK76164.1"/>
    <property type="molecule type" value="Genomic_DNA"/>
</dbReference>
<dbReference type="GO" id="GO:0019825">
    <property type="term" value="F:oxygen binding"/>
    <property type="evidence" value="ECO:0007669"/>
    <property type="project" value="InterPro"/>
</dbReference>
<evidence type="ECO:0000256" key="1">
    <source>
        <dbReference type="SAM" id="MobiDB-lite"/>
    </source>
</evidence>
<dbReference type="AlphaFoldDB" id="A0A0M3KJ00"/>
<accession>A0A0M3KJ00</accession>
<gene>
    <name evidence="2" type="ORF">ASIM_LOCUS20349</name>
</gene>
<dbReference type="OrthoDB" id="5863194at2759"/>
<organism evidence="4">
    <name type="scientific">Anisakis simplex</name>
    <name type="common">Herring worm</name>
    <dbReference type="NCBI Taxonomy" id="6269"/>
    <lineage>
        <taxon>Eukaryota</taxon>
        <taxon>Metazoa</taxon>
        <taxon>Ecdysozoa</taxon>
        <taxon>Nematoda</taxon>
        <taxon>Chromadorea</taxon>
        <taxon>Rhabditida</taxon>
        <taxon>Spirurina</taxon>
        <taxon>Ascaridomorpha</taxon>
        <taxon>Ascaridoidea</taxon>
        <taxon>Anisakidae</taxon>
        <taxon>Anisakis</taxon>
        <taxon>Anisakis simplex complex</taxon>
    </lineage>
</organism>
<feature type="region of interest" description="Disordered" evidence="1">
    <location>
        <begin position="1"/>
        <end position="35"/>
    </location>
</feature>
<reference evidence="2 3" key="2">
    <citation type="submission" date="2018-11" db="EMBL/GenBank/DDBJ databases">
        <authorList>
            <consortium name="Pathogen Informatics"/>
        </authorList>
    </citation>
    <scope>NUCLEOTIDE SEQUENCE [LARGE SCALE GENOMIC DNA]</scope>
</reference>
<feature type="compositionally biased region" description="Polar residues" evidence="1">
    <location>
        <begin position="18"/>
        <end position="32"/>
    </location>
</feature>
<dbReference type="InterPro" id="IPR012292">
    <property type="entry name" value="Globin/Proto"/>
</dbReference>
<evidence type="ECO:0000313" key="3">
    <source>
        <dbReference type="Proteomes" id="UP000267096"/>
    </source>
</evidence>
<dbReference type="Proteomes" id="UP000267096">
    <property type="component" value="Unassembled WGS sequence"/>
</dbReference>
<evidence type="ECO:0000313" key="2">
    <source>
        <dbReference type="EMBL" id="VDK76164.1"/>
    </source>
</evidence>
<dbReference type="WBParaSite" id="ASIM_0002097201-mRNA-1">
    <property type="protein sequence ID" value="ASIM_0002097201-mRNA-1"/>
    <property type="gene ID" value="ASIM_0002097201"/>
</dbReference>
<dbReference type="GO" id="GO:0020037">
    <property type="term" value="F:heme binding"/>
    <property type="evidence" value="ECO:0007669"/>
    <property type="project" value="InterPro"/>
</dbReference>
<dbReference type="Gene3D" id="1.10.490.10">
    <property type="entry name" value="Globins"/>
    <property type="match status" value="1"/>
</dbReference>
<protein>
    <submittedName>
        <fullName evidence="4">CDT1 domain-containing protein</fullName>
    </submittedName>
</protein>
<evidence type="ECO:0000313" key="4">
    <source>
        <dbReference type="WBParaSite" id="ASIM_0002097201-mRNA-1"/>
    </source>
</evidence>
<sequence>MNKFQKKIPESRRDSMVNLESTEKTSSTNSLQVPPIARRRSGSIPAVRLSLVSLSAGKLYMKGGVKRFQKVKSVREIFYNTAFVDSMADHSLRRHSSQSIATLRDHTHFFVSLISQVIQAFDCAPYETLEHIDKIGSFSYSFSSEYFVEDTFALLVFTTNTRSSHASLKKYGFKDSMWDKLGELVIDAFVVQVC</sequence>
<proteinExistence type="predicted"/>
<name>A0A0M3KJ00_ANISI</name>